<dbReference type="Proteomes" id="UP001148203">
    <property type="component" value="Unassembled WGS sequence"/>
</dbReference>
<dbReference type="InterPro" id="IPR015406">
    <property type="entry name" value="GpJ_CSF"/>
</dbReference>
<comment type="caution">
    <text evidence="2">The sequence shown here is derived from an EMBL/GenBank/DDBJ whole genome shotgun (WGS) entry which is preliminary data.</text>
</comment>
<organism evidence="2 3">
    <name type="scientific">Pseudomonas fontis</name>
    <dbReference type="NCBI Taxonomy" id="2942633"/>
    <lineage>
        <taxon>Bacteria</taxon>
        <taxon>Pseudomonadati</taxon>
        <taxon>Pseudomonadota</taxon>
        <taxon>Gammaproteobacteria</taxon>
        <taxon>Pseudomonadales</taxon>
        <taxon>Pseudomonadaceae</taxon>
        <taxon>Pseudomonas</taxon>
    </lineage>
</organism>
<dbReference type="PANTHER" id="PTHR36251:SF2">
    <property type="entry name" value="GIFSY-2 PROPHAGE HOST SPECIFICITY PROTEIN J, PHAGE LAMBDA"/>
    <property type="match status" value="1"/>
</dbReference>
<dbReference type="EMBL" id="JAMDGY010000023">
    <property type="protein sequence ID" value="MDD0990759.1"/>
    <property type="molecule type" value="Genomic_DNA"/>
</dbReference>
<name>A0ABT5NRH7_9PSED</name>
<evidence type="ECO:0000259" key="1">
    <source>
        <dbReference type="Pfam" id="PF09327"/>
    </source>
</evidence>
<dbReference type="RefSeq" id="WP_273913982.1">
    <property type="nucleotide sequence ID" value="NZ_JAMDGX010000125.1"/>
</dbReference>
<protein>
    <submittedName>
        <fullName evidence="2">DUF1983 domain-containing protein</fullName>
    </submittedName>
</protein>
<accession>A0ABT5NRH7</accession>
<feature type="non-terminal residue" evidence="2">
    <location>
        <position position="1"/>
    </location>
</feature>
<dbReference type="PANTHER" id="PTHR36251">
    <property type="entry name" value="FELS-1 PROPHAGE HOST SPECIFICITY PROTEIN-RELATED"/>
    <property type="match status" value="1"/>
</dbReference>
<keyword evidence="3" id="KW-1185">Reference proteome</keyword>
<dbReference type="InterPro" id="IPR053171">
    <property type="entry name" value="Viral_Tip_Attach_Protein"/>
</dbReference>
<reference evidence="2 3" key="1">
    <citation type="submission" date="2022-05" db="EMBL/GenBank/DDBJ databases">
        <title>Novel Pseudomonas spp. Isolated from a Rainbow Trout Aquaculture Facility.</title>
        <authorList>
            <person name="Testerman T."/>
            <person name="Graf J."/>
        </authorList>
    </citation>
    <scope>NUCLEOTIDE SEQUENCE [LARGE SCALE GENOMIC DNA]</scope>
    <source>
        <strain evidence="2 3">ID681</strain>
    </source>
</reference>
<feature type="domain" description="Tip attachment protein J central straight fiber" evidence="1">
    <location>
        <begin position="379"/>
        <end position="510"/>
    </location>
</feature>
<dbReference type="Pfam" id="PF09327">
    <property type="entry name" value="Phage_Tail_Tip"/>
    <property type="match status" value="1"/>
</dbReference>
<sequence length="531" mass="56464">PPAVTHLTTKPLVYGIGLDWGFPAGAEDTQRTEIWYSKNTSRDDAIKLSDFAHPQSNHMLQLGAAGLEFFFWARLVDRSGNIGPWHPTGIGIKGRSSSDQSEYEEYFKEKIGNGALLPVLRGEIDLISGPPTMPGSVSARLKAVNDQLQEQIDAIGDVVDALEYDPAKAYASGENVRQGQRLYVAIQNVPLGNAPPNPAYWLDIGQVARTENGSAARVTLVETKVTEQDGKLTAQAKRIDGVQSSLGDKADASAVQVLSNTVSQQGDTLSSQGRALTVLTNRVGDAEGVGSAQAQAISQLDTAVTQQGTKLAAQASRLDGLFVQVNPEMEGDTSGMAGEQGGMVGVWTEQSVRVEDGMAIGKKVETVQAQIGETNASVQMLSEVTASVDGKVSAISSWKTETNSHGKKVATGIVQGSNGDEGEILLMAQRLAIIDGLDGQMTLPFVVQGGQVFMNSTVIRQADILNLIITGVLRSGDYVPGQAGIMLNFVSGQFELNGSSPGQGRSVISNRSIRFWGPNNQKRIQLGDQTE</sequence>
<evidence type="ECO:0000313" key="3">
    <source>
        <dbReference type="Proteomes" id="UP001148203"/>
    </source>
</evidence>
<proteinExistence type="predicted"/>
<evidence type="ECO:0000313" key="2">
    <source>
        <dbReference type="EMBL" id="MDD0990759.1"/>
    </source>
</evidence>
<gene>
    <name evidence="2" type="ORF">M5G11_09440</name>
</gene>